<name>A0A6A6YE39_9PEZI</name>
<evidence type="ECO:0000313" key="3">
    <source>
        <dbReference type="Proteomes" id="UP000504636"/>
    </source>
</evidence>
<accession>A0A6A6YE39</accession>
<gene>
    <name evidence="2 4" type="ORF">BDZ99DRAFT_538570</name>
</gene>
<reference evidence="4" key="2">
    <citation type="submission" date="2020-04" db="EMBL/GenBank/DDBJ databases">
        <authorList>
            <consortium name="NCBI Genome Project"/>
        </authorList>
    </citation>
    <scope>NUCLEOTIDE SEQUENCE</scope>
    <source>
        <strain evidence="4">CBS 304.34</strain>
    </source>
</reference>
<evidence type="ECO:0000313" key="2">
    <source>
        <dbReference type="EMBL" id="KAF2806345.1"/>
    </source>
</evidence>
<evidence type="ECO:0000256" key="1">
    <source>
        <dbReference type="SAM" id="MobiDB-lite"/>
    </source>
</evidence>
<reference evidence="2 4" key="1">
    <citation type="journal article" date="2020" name="Stud. Mycol.">
        <title>101 Dothideomycetes genomes: a test case for predicting lifestyles and emergence of pathogens.</title>
        <authorList>
            <person name="Haridas S."/>
            <person name="Albert R."/>
            <person name="Binder M."/>
            <person name="Bloem J."/>
            <person name="Labutti K."/>
            <person name="Salamov A."/>
            <person name="Andreopoulos B."/>
            <person name="Baker S."/>
            <person name="Barry K."/>
            <person name="Bills G."/>
            <person name="Bluhm B."/>
            <person name="Cannon C."/>
            <person name="Castanera R."/>
            <person name="Culley D."/>
            <person name="Daum C."/>
            <person name="Ezra D."/>
            <person name="Gonzalez J."/>
            <person name="Henrissat B."/>
            <person name="Kuo A."/>
            <person name="Liang C."/>
            <person name="Lipzen A."/>
            <person name="Lutzoni F."/>
            <person name="Magnuson J."/>
            <person name="Mondo S."/>
            <person name="Nolan M."/>
            <person name="Ohm R."/>
            <person name="Pangilinan J."/>
            <person name="Park H.-J."/>
            <person name="Ramirez L."/>
            <person name="Alfaro M."/>
            <person name="Sun H."/>
            <person name="Tritt A."/>
            <person name="Yoshinaga Y."/>
            <person name="Zwiers L.-H."/>
            <person name="Turgeon B."/>
            <person name="Goodwin S."/>
            <person name="Spatafora J."/>
            <person name="Crous P."/>
            <person name="Grigoriev I."/>
        </authorList>
    </citation>
    <scope>NUCLEOTIDE SEQUENCE</scope>
    <source>
        <strain evidence="2 4">CBS 304.34</strain>
    </source>
</reference>
<reference evidence="4" key="3">
    <citation type="submission" date="2025-04" db="UniProtKB">
        <authorList>
            <consortium name="RefSeq"/>
        </authorList>
    </citation>
    <scope>IDENTIFICATION</scope>
    <source>
        <strain evidence="4">CBS 304.34</strain>
    </source>
</reference>
<dbReference type="Proteomes" id="UP000504636">
    <property type="component" value="Unplaced"/>
</dbReference>
<sequence length="133" mass="15256">MLRSRKWCVTRNLLYSKANVFVTGEYPQQPQTQQVPSHYGAPQFQPEDILTNHYDNMPVQPSNMPTNHSNILTSYDDNVFEWPSGMANPSDMLTSYDDDVCEWSSGMANPSNIPLRQTDQPLMVSTLQTSRRR</sequence>
<dbReference type="RefSeq" id="XP_033573309.1">
    <property type="nucleotide sequence ID" value="XM_033726646.1"/>
</dbReference>
<keyword evidence="3" id="KW-1185">Reference proteome</keyword>
<dbReference type="GeneID" id="54467539"/>
<organism evidence="2">
    <name type="scientific">Mytilinidion resinicola</name>
    <dbReference type="NCBI Taxonomy" id="574789"/>
    <lineage>
        <taxon>Eukaryota</taxon>
        <taxon>Fungi</taxon>
        <taxon>Dikarya</taxon>
        <taxon>Ascomycota</taxon>
        <taxon>Pezizomycotina</taxon>
        <taxon>Dothideomycetes</taxon>
        <taxon>Pleosporomycetidae</taxon>
        <taxon>Mytilinidiales</taxon>
        <taxon>Mytilinidiaceae</taxon>
        <taxon>Mytilinidion</taxon>
    </lineage>
</organism>
<feature type="region of interest" description="Disordered" evidence="1">
    <location>
        <begin position="107"/>
        <end position="133"/>
    </location>
</feature>
<dbReference type="EMBL" id="MU003707">
    <property type="protein sequence ID" value="KAF2806345.1"/>
    <property type="molecule type" value="Genomic_DNA"/>
</dbReference>
<proteinExistence type="predicted"/>
<protein>
    <submittedName>
        <fullName evidence="2 4">Uncharacterized protein</fullName>
    </submittedName>
</protein>
<evidence type="ECO:0000313" key="4">
    <source>
        <dbReference type="RefSeq" id="XP_033573309.1"/>
    </source>
</evidence>
<dbReference type="AlphaFoldDB" id="A0A6A6YE39"/>